<evidence type="ECO:0000313" key="4">
    <source>
        <dbReference type="Proteomes" id="UP000324222"/>
    </source>
</evidence>
<evidence type="ECO:0000313" key="3">
    <source>
        <dbReference type="EMBL" id="MPC67825.1"/>
    </source>
</evidence>
<organism evidence="3 4">
    <name type="scientific">Portunus trituberculatus</name>
    <name type="common">Swimming crab</name>
    <name type="synonym">Neptunus trituberculatus</name>
    <dbReference type="NCBI Taxonomy" id="210409"/>
    <lineage>
        <taxon>Eukaryota</taxon>
        <taxon>Metazoa</taxon>
        <taxon>Ecdysozoa</taxon>
        <taxon>Arthropoda</taxon>
        <taxon>Crustacea</taxon>
        <taxon>Multicrustacea</taxon>
        <taxon>Malacostraca</taxon>
        <taxon>Eumalacostraca</taxon>
        <taxon>Eucarida</taxon>
        <taxon>Decapoda</taxon>
        <taxon>Pleocyemata</taxon>
        <taxon>Brachyura</taxon>
        <taxon>Eubrachyura</taxon>
        <taxon>Portunoidea</taxon>
        <taxon>Portunidae</taxon>
        <taxon>Portuninae</taxon>
        <taxon>Portunus</taxon>
    </lineage>
</organism>
<dbReference type="OrthoDB" id="6370875at2759"/>
<reference evidence="3 4" key="1">
    <citation type="submission" date="2019-05" db="EMBL/GenBank/DDBJ databases">
        <title>Another draft genome of Portunus trituberculatus and its Hox gene families provides insights of decapod evolution.</title>
        <authorList>
            <person name="Jeong J.-H."/>
            <person name="Song I."/>
            <person name="Kim S."/>
            <person name="Choi T."/>
            <person name="Kim D."/>
            <person name="Ryu S."/>
            <person name="Kim W."/>
        </authorList>
    </citation>
    <scope>NUCLEOTIDE SEQUENCE [LARGE SCALE GENOMIC DNA]</scope>
    <source>
        <tissue evidence="3">Muscle</tissue>
    </source>
</reference>
<sequence length="122" mass="13646">MREKHTKHTIFKPFLLQTSTYVCSLCSLVLLTKNLLVEHLSLVHLDELEAQARGDTHVEIASRVSGRSKIQRAPVLKDRSAASEEGKKNQESEGKMDTGEDSPLECGFCGEELSSQEEMVSW</sequence>
<keyword evidence="4" id="KW-1185">Reference proteome</keyword>
<dbReference type="InterPro" id="IPR013087">
    <property type="entry name" value="Znf_C2H2_type"/>
</dbReference>
<dbReference type="PROSITE" id="PS00028">
    <property type="entry name" value="ZINC_FINGER_C2H2_1"/>
    <property type="match status" value="1"/>
</dbReference>
<proteinExistence type="predicted"/>
<dbReference type="Proteomes" id="UP000324222">
    <property type="component" value="Unassembled WGS sequence"/>
</dbReference>
<evidence type="ECO:0000259" key="2">
    <source>
        <dbReference type="PROSITE" id="PS00028"/>
    </source>
</evidence>
<evidence type="ECO:0000256" key="1">
    <source>
        <dbReference type="SAM" id="MobiDB-lite"/>
    </source>
</evidence>
<accession>A0A5B7HDY3</accession>
<feature type="domain" description="C2H2-type" evidence="2">
    <location>
        <begin position="23"/>
        <end position="44"/>
    </location>
</feature>
<feature type="compositionally biased region" description="Basic and acidic residues" evidence="1">
    <location>
        <begin position="75"/>
        <end position="98"/>
    </location>
</feature>
<protein>
    <recommendedName>
        <fullName evidence="2">C2H2-type domain-containing protein</fullName>
    </recommendedName>
</protein>
<dbReference type="AlphaFoldDB" id="A0A5B7HDY3"/>
<comment type="caution">
    <text evidence="3">The sequence shown here is derived from an EMBL/GenBank/DDBJ whole genome shotgun (WGS) entry which is preliminary data.</text>
</comment>
<feature type="region of interest" description="Disordered" evidence="1">
    <location>
        <begin position="71"/>
        <end position="122"/>
    </location>
</feature>
<gene>
    <name evidence="3" type="ORF">E2C01_062011</name>
</gene>
<name>A0A5B7HDY3_PORTR</name>
<dbReference type="EMBL" id="VSRR010026823">
    <property type="protein sequence ID" value="MPC67825.1"/>
    <property type="molecule type" value="Genomic_DNA"/>
</dbReference>